<sequence length="174" mass="18550">MKINAVKWGGVLLIIFALMSGSAWAAWAWQANAYAQQLAAKEAAYQTERTDLANANSAQILAEQGKRLALEQWLAVSDQSHYRALTDEKTKQARLRDRLATADLRLSVQLDTAATGCDAVHATTGAGGVVHGAHRAQLDPAHAQRIIGITGDGDQGLIALQACQAYAKEVSGTK</sequence>
<evidence type="ECO:0000313" key="2">
    <source>
        <dbReference type="EMBL" id="MQU07073.1"/>
    </source>
</evidence>
<comment type="caution">
    <text evidence="2">The sequence shown here is derived from an EMBL/GenBank/DDBJ whole genome shotgun (WGS) entry which is preliminary data.</text>
</comment>
<reference evidence="2 3" key="1">
    <citation type="submission" date="2019-10" db="EMBL/GenBank/DDBJ databases">
        <title>Evaluation of single-gene subtyping targets for Pseudomonas.</title>
        <authorList>
            <person name="Reichler S.J."/>
            <person name="Orsi R.H."/>
            <person name="Wiedmann M."/>
            <person name="Martin N.H."/>
            <person name="Murphy S.I."/>
        </authorList>
    </citation>
    <scope>NUCLEOTIDE SEQUENCE [LARGE SCALE GENOMIC DNA]</scope>
    <source>
        <strain evidence="2 3">FSL R10-1637</strain>
    </source>
</reference>
<dbReference type="EMBL" id="WIVU01000031">
    <property type="protein sequence ID" value="MQU07073.1"/>
    <property type="molecule type" value="Genomic_DNA"/>
</dbReference>
<proteinExistence type="predicted"/>
<dbReference type="RefSeq" id="WP_323370593.1">
    <property type="nucleotide sequence ID" value="NZ_WIVU01000031.1"/>
</dbReference>
<accession>A0A6L5HV07</accession>
<dbReference type="Proteomes" id="UP000478064">
    <property type="component" value="Unassembled WGS sequence"/>
</dbReference>
<keyword evidence="1" id="KW-0732">Signal</keyword>
<protein>
    <submittedName>
        <fullName evidence="2">Lysis protein</fullName>
    </submittedName>
</protein>
<name>A0A6L5HV07_9PSED</name>
<dbReference type="AlphaFoldDB" id="A0A6L5HV07"/>
<gene>
    <name evidence="2" type="ORF">GHO27_15405</name>
</gene>
<organism evidence="2 3">
    <name type="scientific">Pseudomonas helleri</name>
    <dbReference type="NCBI Taxonomy" id="1608996"/>
    <lineage>
        <taxon>Bacteria</taxon>
        <taxon>Pseudomonadati</taxon>
        <taxon>Pseudomonadota</taxon>
        <taxon>Gammaproteobacteria</taxon>
        <taxon>Pseudomonadales</taxon>
        <taxon>Pseudomonadaceae</taxon>
        <taxon>Pseudomonas</taxon>
    </lineage>
</organism>
<feature type="signal peptide" evidence="1">
    <location>
        <begin position="1"/>
        <end position="25"/>
    </location>
</feature>
<feature type="chain" id="PRO_5026872746" evidence="1">
    <location>
        <begin position="26"/>
        <end position="174"/>
    </location>
</feature>
<evidence type="ECO:0000313" key="3">
    <source>
        <dbReference type="Proteomes" id="UP000478064"/>
    </source>
</evidence>
<evidence type="ECO:0000256" key="1">
    <source>
        <dbReference type="SAM" id="SignalP"/>
    </source>
</evidence>